<evidence type="ECO:0000256" key="7">
    <source>
        <dbReference type="SAM" id="SignalP"/>
    </source>
</evidence>
<evidence type="ECO:0000313" key="8">
    <source>
        <dbReference type="EMBL" id="MEJ6008557.1"/>
    </source>
</evidence>
<comment type="caution">
    <text evidence="8">The sequence shown here is derived from an EMBL/GenBank/DDBJ whole genome shotgun (WGS) entry which is preliminary data.</text>
</comment>
<evidence type="ECO:0000313" key="9">
    <source>
        <dbReference type="Proteomes" id="UP001379235"/>
    </source>
</evidence>
<keyword evidence="4" id="KW-0472">Membrane</keyword>
<feature type="chain" id="PRO_5047377877" evidence="7">
    <location>
        <begin position="21"/>
        <end position="45"/>
    </location>
</feature>
<feature type="signal peptide" evidence="7">
    <location>
        <begin position="1"/>
        <end position="20"/>
    </location>
</feature>
<evidence type="ECO:0000256" key="1">
    <source>
        <dbReference type="ARBA" id="ARBA00010296"/>
    </source>
</evidence>
<organism evidence="8 9">
    <name type="scientific">Novosphingobium aquae</name>
    <dbReference type="NCBI Taxonomy" id="3133435"/>
    <lineage>
        <taxon>Bacteria</taxon>
        <taxon>Pseudomonadati</taxon>
        <taxon>Pseudomonadota</taxon>
        <taxon>Alphaproteobacteria</taxon>
        <taxon>Sphingomonadales</taxon>
        <taxon>Sphingomonadaceae</taxon>
        <taxon>Novosphingobium</taxon>
    </lineage>
</organism>
<sequence>MIRKFIMAAIAGSLVLGASACNTVKGLGKDIESAGEAGDEAINGK</sequence>
<keyword evidence="9" id="KW-1185">Reference proteome</keyword>
<reference evidence="8 9" key="1">
    <citation type="submission" date="2024-03" db="EMBL/GenBank/DDBJ databases">
        <authorList>
            <person name="Jo J.-H."/>
        </authorList>
    </citation>
    <scope>NUCLEOTIDE SEQUENCE [LARGE SCALE GENOMIC DNA]</scope>
    <source>
        <strain evidence="8 9">AS3R-12</strain>
    </source>
</reference>
<dbReference type="PROSITE" id="PS51257">
    <property type="entry name" value="PROKAR_LIPOPROTEIN"/>
    <property type="match status" value="1"/>
</dbReference>
<dbReference type="Proteomes" id="UP001379235">
    <property type="component" value="Unassembled WGS sequence"/>
</dbReference>
<evidence type="ECO:0000256" key="5">
    <source>
        <dbReference type="ARBA" id="ARBA00023139"/>
    </source>
</evidence>
<dbReference type="InterPro" id="IPR012556">
    <property type="entry name" value="Entericidin"/>
</dbReference>
<evidence type="ECO:0000256" key="3">
    <source>
        <dbReference type="ARBA" id="ARBA00022729"/>
    </source>
</evidence>
<protein>
    <submittedName>
        <fullName evidence="8">Entericidin A/B family lipoprotein</fullName>
    </submittedName>
</protein>
<dbReference type="Pfam" id="PF08085">
    <property type="entry name" value="Entericidin"/>
    <property type="match status" value="1"/>
</dbReference>
<keyword evidence="5" id="KW-0564">Palmitate</keyword>
<dbReference type="RefSeq" id="WP_339964127.1">
    <property type="nucleotide sequence ID" value="NZ_JBBHJY010000001.1"/>
</dbReference>
<comment type="similarity">
    <text evidence="1">Belongs to the EcnA/EcnB lipoprotein family.</text>
</comment>
<gene>
    <name evidence="8" type="ORF">WG900_01340</name>
</gene>
<evidence type="ECO:0000256" key="6">
    <source>
        <dbReference type="ARBA" id="ARBA00023288"/>
    </source>
</evidence>
<evidence type="ECO:0000256" key="4">
    <source>
        <dbReference type="ARBA" id="ARBA00023136"/>
    </source>
</evidence>
<accession>A0ABU8S3S2</accession>
<proteinExistence type="inferred from homology"/>
<evidence type="ECO:0000256" key="2">
    <source>
        <dbReference type="ARBA" id="ARBA00022475"/>
    </source>
</evidence>
<keyword evidence="6 8" id="KW-0449">Lipoprotein</keyword>
<dbReference type="EMBL" id="JBBHJY010000001">
    <property type="protein sequence ID" value="MEJ6008557.1"/>
    <property type="molecule type" value="Genomic_DNA"/>
</dbReference>
<keyword evidence="2" id="KW-1003">Cell membrane</keyword>
<keyword evidence="3 7" id="KW-0732">Signal</keyword>
<name>A0ABU8S3S2_9SPHN</name>